<dbReference type="PROSITE" id="PS51257">
    <property type="entry name" value="PROKAR_LIPOPROTEIN"/>
    <property type="match status" value="1"/>
</dbReference>
<dbReference type="SUPFAM" id="SSF53822">
    <property type="entry name" value="Periplasmic binding protein-like I"/>
    <property type="match status" value="1"/>
</dbReference>
<comment type="subcellular location">
    <subcellularLocation>
        <location evidence="1">Cell envelope</location>
    </subcellularLocation>
</comment>
<dbReference type="GO" id="GO:0030313">
    <property type="term" value="C:cell envelope"/>
    <property type="evidence" value="ECO:0007669"/>
    <property type="project" value="UniProtKB-SubCell"/>
</dbReference>
<feature type="domain" description="Periplasmic binding protein" evidence="4">
    <location>
        <begin position="56"/>
        <end position="307"/>
    </location>
</feature>
<name>A0A1J5N3X2_NEOTH</name>
<evidence type="ECO:0000259" key="4">
    <source>
        <dbReference type="Pfam" id="PF13407"/>
    </source>
</evidence>
<comment type="caution">
    <text evidence="5">The sequence shown here is derived from an EMBL/GenBank/DDBJ whole genome shotgun (WGS) entry which is preliminary data.</text>
</comment>
<proteinExistence type="inferred from homology"/>
<dbReference type="Gene3D" id="3.40.50.2300">
    <property type="match status" value="2"/>
</dbReference>
<evidence type="ECO:0000256" key="1">
    <source>
        <dbReference type="ARBA" id="ARBA00004196"/>
    </source>
</evidence>
<dbReference type="InterPro" id="IPR025997">
    <property type="entry name" value="SBP_2_dom"/>
</dbReference>
<evidence type="ECO:0000256" key="2">
    <source>
        <dbReference type="ARBA" id="ARBA00007639"/>
    </source>
</evidence>
<evidence type="ECO:0000313" key="5">
    <source>
        <dbReference type="EMBL" id="OIQ08201.1"/>
    </source>
</evidence>
<dbReference type="CDD" id="cd06322">
    <property type="entry name" value="PBP1_ABC_sugar_binding-like"/>
    <property type="match status" value="1"/>
</dbReference>
<dbReference type="Pfam" id="PF13407">
    <property type="entry name" value="Peripla_BP_4"/>
    <property type="match status" value="1"/>
</dbReference>
<reference evidence="5 6" key="1">
    <citation type="submission" date="2016-08" db="EMBL/GenBank/DDBJ databases">
        <title>Genome-based comparison of Moorella thermoacetic strains.</title>
        <authorList>
            <person name="Poehlein A."/>
            <person name="Bengelsdorf F.R."/>
            <person name="Esser C."/>
            <person name="Duerre P."/>
            <person name="Daniel R."/>
        </authorList>
    </citation>
    <scope>NUCLEOTIDE SEQUENCE [LARGE SCALE GENOMIC DNA]</scope>
    <source>
        <strain evidence="5 6">DSM 11768</strain>
    </source>
</reference>
<dbReference type="PANTHER" id="PTHR46847:SF1">
    <property type="entry name" value="D-ALLOSE-BINDING PERIPLASMIC PROTEIN-RELATED"/>
    <property type="match status" value="1"/>
</dbReference>
<dbReference type="Proteomes" id="UP000182743">
    <property type="component" value="Unassembled WGS sequence"/>
</dbReference>
<dbReference type="RefSeq" id="WP_081358706.1">
    <property type="nucleotide sequence ID" value="NZ_CP017237.1"/>
</dbReference>
<sequence length="326" mass="34629">MLFKMTRKKMLIFTAITLIGVSVLLGGCGSKQGNTQTGTSSGTTTQNTEKSGEKVIGVSLLTREHVFYNLIEKAIQEKAQGYKFKPIIMDASQDSNKQLAQVQDFITQKVDAIVLAPTASAGIAPAVDLAKKAGIPVFTIDIKAEGDVKSHVATDNYAGGKLAAKYAAEKVLNGKGKVAIITYSEVQSCVDREKGFKDALAEYPNIKVVDVENSSGSAEKAANLTQDILLKFPDLDLIFAVGDPFAVGAVSTIKAAGRNVKVIGFDGNPEAIQEIKNHGLWVADVVQHPDQIGGKVIDLIADYFNGKSVPPQVLIPPTIVDASNAK</sequence>
<protein>
    <submittedName>
        <fullName evidence="5">D-ribose-binding periplasmic protein</fullName>
    </submittedName>
</protein>
<gene>
    <name evidence="5" type="primary">rbsB_1</name>
    <name evidence="5" type="ORF">MOOR_21710</name>
</gene>
<accession>A0A1J5N3X2</accession>
<dbReference type="InterPro" id="IPR028082">
    <property type="entry name" value="Peripla_BP_I"/>
</dbReference>
<organism evidence="5 6">
    <name type="scientific">Neomoorella thermoacetica</name>
    <name type="common">Clostridium thermoaceticum</name>
    <dbReference type="NCBI Taxonomy" id="1525"/>
    <lineage>
        <taxon>Bacteria</taxon>
        <taxon>Bacillati</taxon>
        <taxon>Bacillota</taxon>
        <taxon>Clostridia</taxon>
        <taxon>Neomoorellales</taxon>
        <taxon>Neomoorellaceae</taxon>
        <taxon>Neomoorella</taxon>
    </lineage>
</organism>
<comment type="similarity">
    <text evidence="2">Belongs to the bacterial solute-binding protein 2 family.</text>
</comment>
<dbReference type="EMBL" id="MIHH01000014">
    <property type="protein sequence ID" value="OIQ08201.1"/>
    <property type="molecule type" value="Genomic_DNA"/>
</dbReference>
<keyword evidence="3" id="KW-0732">Signal</keyword>
<dbReference type="PANTHER" id="PTHR46847">
    <property type="entry name" value="D-ALLOSE-BINDING PERIPLASMIC PROTEIN-RELATED"/>
    <property type="match status" value="1"/>
</dbReference>
<evidence type="ECO:0000256" key="3">
    <source>
        <dbReference type="ARBA" id="ARBA00022729"/>
    </source>
</evidence>
<evidence type="ECO:0000313" key="6">
    <source>
        <dbReference type="Proteomes" id="UP000182743"/>
    </source>
</evidence>
<dbReference type="AlphaFoldDB" id="A0A1J5N3X2"/>
<dbReference type="GO" id="GO:0030246">
    <property type="term" value="F:carbohydrate binding"/>
    <property type="evidence" value="ECO:0007669"/>
    <property type="project" value="UniProtKB-ARBA"/>
</dbReference>